<evidence type="ECO:0000313" key="2">
    <source>
        <dbReference type="EMBL" id="MBB5715670.1"/>
    </source>
</evidence>
<dbReference type="GO" id="GO:0047834">
    <property type="term" value="F:D-threo-aldose 1-dehydrogenase activity"/>
    <property type="evidence" value="ECO:0007669"/>
    <property type="project" value="UniProtKB-EC"/>
</dbReference>
<evidence type="ECO:0000259" key="1">
    <source>
        <dbReference type="Pfam" id="PF00248"/>
    </source>
</evidence>
<name>A0A7W9EUZ0_9SPHN</name>
<reference evidence="2 3" key="1">
    <citation type="submission" date="2020-08" db="EMBL/GenBank/DDBJ databases">
        <title>Genomic Encyclopedia of Type Strains, Phase IV (KMG-IV): sequencing the most valuable type-strain genomes for metagenomic binning, comparative biology and taxonomic classification.</title>
        <authorList>
            <person name="Goeker M."/>
        </authorList>
    </citation>
    <scope>NUCLEOTIDE SEQUENCE [LARGE SCALE GENOMIC DNA]</scope>
    <source>
        <strain evidence="2 3">DSM 100044</strain>
    </source>
</reference>
<dbReference type="GO" id="GO:0005829">
    <property type="term" value="C:cytosol"/>
    <property type="evidence" value="ECO:0007669"/>
    <property type="project" value="TreeGrafter"/>
</dbReference>
<dbReference type="RefSeq" id="WP_184058216.1">
    <property type="nucleotide sequence ID" value="NZ_JACIJK010000007.1"/>
</dbReference>
<accession>A0A7W9EUZ0</accession>
<keyword evidence="2" id="KW-0560">Oxidoreductase</keyword>
<feature type="domain" description="NADP-dependent oxidoreductase" evidence="1">
    <location>
        <begin position="6"/>
        <end position="306"/>
    </location>
</feature>
<sequence length="329" mass="35283">MIQLPPLGMGCAAIGNLYRFVDDQLADETVAAALANGISYFDVAPHYGFGLAEERLGRALARHDPTQHAIVSTKVGRLLTSTDSDAVERHGFVGAPPLEPVFDYTHDGVLRSHEASLARLGRDWIDILFAHDLGTATHGEQAAQHLRDFLDGGYPALRRLRDEGAVGEIGIGVNEIAVCQDLLDRVELDVVLLAGRYTLLEQDEAAPLLERCERLGTRIVIGGPYNSGILVEGSARAAASHFNYAPPPPEVIARVARLEQVCDTYGVPLAAAALQFPKRAPAVASVIPGLVGPDQVRATMCLAARAIPDTLWDDCHLALQSQPNLETAP</sequence>
<dbReference type="EMBL" id="JACIJK010000007">
    <property type="protein sequence ID" value="MBB5715670.1"/>
    <property type="molecule type" value="Genomic_DNA"/>
</dbReference>
<dbReference type="Pfam" id="PF00248">
    <property type="entry name" value="Aldo_ket_red"/>
    <property type="match status" value="1"/>
</dbReference>
<comment type="caution">
    <text evidence="2">The sequence shown here is derived from an EMBL/GenBank/DDBJ whole genome shotgun (WGS) entry which is preliminary data.</text>
</comment>
<dbReference type="Proteomes" id="UP000546200">
    <property type="component" value="Unassembled WGS sequence"/>
</dbReference>
<dbReference type="AlphaFoldDB" id="A0A7W9EUZ0"/>
<organism evidence="2 3">
    <name type="scientific">Sphingomonas aerophila</name>
    <dbReference type="NCBI Taxonomy" id="1344948"/>
    <lineage>
        <taxon>Bacteria</taxon>
        <taxon>Pseudomonadati</taxon>
        <taxon>Pseudomonadota</taxon>
        <taxon>Alphaproteobacteria</taxon>
        <taxon>Sphingomonadales</taxon>
        <taxon>Sphingomonadaceae</taxon>
        <taxon>Sphingomonas</taxon>
    </lineage>
</organism>
<evidence type="ECO:0000313" key="3">
    <source>
        <dbReference type="Proteomes" id="UP000546200"/>
    </source>
</evidence>
<gene>
    <name evidence="2" type="ORF">FHS94_002525</name>
</gene>
<dbReference type="PANTHER" id="PTHR42686:SF1">
    <property type="entry name" value="GH17980P-RELATED"/>
    <property type="match status" value="1"/>
</dbReference>
<dbReference type="InterPro" id="IPR020471">
    <property type="entry name" value="AKR"/>
</dbReference>
<dbReference type="InterPro" id="IPR023210">
    <property type="entry name" value="NADP_OxRdtase_dom"/>
</dbReference>
<dbReference type="SUPFAM" id="SSF51430">
    <property type="entry name" value="NAD(P)-linked oxidoreductase"/>
    <property type="match status" value="1"/>
</dbReference>
<dbReference type="Gene3D" id="3.20.20.100">
    <property type="entry name" value="NADP-dependent oxidoreductase domain"/>
    <property type="match status" value="1"/>
</dbReference>
<dbReference type="InterPro" id="IPR036812">
    <property type="entry name" value="NAD(P)_OxRdtase_dom_sf"/>
</dbReference>
<dbReference type="EC" id="1.1.1.122" evidence="2"/>
<dbReference type="PANTHER" id="PTHR42686">
    <property type="entry name" value="GH17980P-RELATED"/>
    <property type="match status" value="1"/>
</dbReference>
<keyword evidence="3" id="KW-1185">Reference proteome</keyword>
<protein>
    <submittedName>
        <fullName evidence="2">D-threo-aldose 1-dehydrogenase</fullName>
        <ecNumber evidence="2">1.1.1.122</ecNumber>
    </submittedName>
</protein>
<proteinExistence type="predicted"/>